<evidence type="ECO:0000313" key="1">
    <source>
        <dbReference type="EMBL" id="GIY88539.1"/>
    </source>
</evidence>
<accession>A0AAV4X216</accession>
<dbReference type="EMBL" id="BPLR01017074">
    <property type="protein sequence ID" value="GIY88539.1"/>
    <property type="molecule type" value="Genomic_DNA"/>
</dbReference>
<organism evidence="1 2">
    <name type="scientific">Caerostris extrusa</name>
    <name type="common">Bark spider</name>
    <name type="synonym">Caerostris bankana</name>
    <dbReference type="NCBI Taxonomy" id="172846"/>
    <lineage>
        <taxon>Eukaryota</taxon>
        <taxon>Metazoa</taxon>
        <taxon>Ecdysozoa</taxon>
        <taxon>Arthropoda</taxon>
        <taxon>Chelicerata</taxon>
        <taxon>Arachnida</taxon>
        <taxon>Araneae</taxon>
        <taxon>Araneomorphae</taxon>
        <taxon>Entelegynae</taxon>
        <taxon>Araneoidea</taxon>
        <taxon>Araneidae</taxon>
        <taxon>Caerostris</taxon>
    </lineage>
</organism>
<dbReference type="Proteomes" id="UP001054945">
    <property type="component" value="Unassembled WGS sequence"/>
</dbReference>
<gene>
    <name evidence="1" type="ORF">CEXT_234021</name>
</gene>
<protein>
    <submittedName>
        <fullName evidence="1">Uncharacterized protein</fullName>
    </submittedName>
</protein>
<evidence type="ECO:0000313" key="2">
    <source>
        <dbReference type="Proteomes" id="UP001054945"/>
    </source>
</evidence>
<reference evidence="1 2" key="1">
    <citation type="submission" date="2021-06" db="EMBL/GenBank/DDBJ databases">
        <title>Caerostris extrusa draft genome.</title>
        <authorList>
            <person name="Kono N."/>
            <person name="Arakawa K."/>
        </authorList>
    </citation>
    <scope>NUCLEOTIDE SEQUENCE [LARGE SCALE GENOMIC DNA]</scope>
</reference>
<keyword evidence="2" id="KW-1185">Reference proteome</keyword>
<proteinExistence type="predicted"/>
<dbReference type="AlphaFoldDB" id="A0AAV4X216"/>
<sequence>MASRKLNLPLPNEETYRFYGFGTEDFSVMSFETTSLSLEAQSPIPEFGLVKKDAHDRRPRYMKPNTKSKNYIAQALFLVKWETFIMTLVQMICC</sequence>
<name>A0AAV4X216_CAEEX</name>
<comment type="caution">
    <text evidence="1">The sequence shown here is derived from an EMBL/GenBank/DDBJ whole genome shotgun (WGS) entry which is preliminary data.</text>
</comment>